<evidence type="ECO:0000256" key="1">
    <source>
        <dbReference type="ARBA" id="ARBA00022618"/>
    </source>
</evidence>
<evidence type="ECO:0000256" key="3">
    <source>
        <dbReference type="ARBA" id="ARBA00023306"/>
    </source>
</evidence>
<accession>A0ABD0Q1A2</accession>
<feature type="non-terminal residue" evidence="4">
    <location>
        <position position="1"/>
    </location>
</feature>
<evidence type="ECO:0000256" key="2">
    <source>
        <dbReference type="ARBA" id="ARBA00022776"/>
    </source>
</evidence>
<dbReference type="PANTHER" id="PTHR12827:SF3">
    <property type="entry name" value="ANAPHASE-PROMOTING COMPLEX SUBUNIT 1"/>
    <property type="match status" value="1"/>
</dbReference>
<comment type="caution">
    <text evidence="4">The sequence shown here is derived from an EMBL/GenBank/DDBJ whole genome shotgun (WGS) entry which is preliminary data.</text>
</comment>
<dbReference type="EMBL" id="JAMKFB020000013">
    <property type="protein sequence ID" value="KAL0178606.1"/>
    <property type="molecule type" value="Genomic_DNA"/>
</dbReference>
<keyword evidence="2" id="KW-0498">Mitosis</keyword>
<organism evidence="4 5">
    <name type="scientific">Cirrhinus mrigala</name>
    <name type="common">Mrigala</name>
    <dbReference type="NCBI Taxonomy" id="683832"/>
    <lineage>
        <taxon>Eukaryota</taxon>
        <taxon>Metazoa</taxon>
        <taxon>Chordata</taxon>
        <taxon>Craniata</taxon>
        <taxon>Vertebrata</taxon>
        <taxon>Euteleostomi</taxon>
        <taxon>Actinopterygii</taxon>
        <taxon>Neopterygii</taxon>
        <taxon>Teleostei</taxon>
        <taxon>Ostariophysi</taxon>
        <taxon>Cypriniformes</taxon>
        <taxon>Cyprinidae</taxon>
        <taxon>Labeoninae</taxon>
        <taxon>Labeonini</taxon>
        <taxon>Cirrhinus</taxon>
    </lineage>
</organism>
<dbReference type="PANTHER" id="PTHR12827">
    <property type="entry name" value="MEIOTIC CHECKPOINT REGULATOR TSG24 FAMILY MEMBER"/>
    <property type="match status" value="1"/>
</dbReference>
<gene>
    <name evidence="4" type="ORF">M9458_027500</name>
</gene>
<dbReference type="Proteomes" id="UP001529510">
    <property type="component" value="Unassembled WGS sequence"/>
</dbReference>
<feature type="non-terminal residue" evidence="4">
    <location>
        <position position="90"/>
    </location>
</feature>
<dbReference type="GO" id="GO:0051301">
    <property type="term" value="P:cell division"/>
    <property type="evidence" value="ECO:0007669"/>
    <property type="project" value="UniProtKB-KW"/>
</dbReference>
<dbReference type="AlphaFoldDB" id="A0ABD0Q1A2"/>
<sequence>RAPPRNTMVDLNSGNIDVPPNMTSWPSFHNGVAAGLKIAPASQVESAWIAYNKPKSADLANEYAGFLMALGLNGHLTKLATLNIHDYLTK</sequence>
<name>A0ABD0Q1A2_CIRMR</name>
<keyword evidence="3" id="KW-0131">Cell cycle</keyword>
<dbReference type="InterPro" id="IPR024990">
    <property type="entry name" value="Apc1"/>
</dbReference>
<evidence type="ECO:0000313" key="4">
    <source>
        <dbReference type="EMBL" id="KAL0178606.1"/>
    </source>
</evidence>
<keyword evidence="1" id="KW-0132">Cell division</keyword>
<proteinExistence type="predicted"/>
<keyword evidence="5" id="KW-1185">Reference proteome</keyword>
<evidence type="ECO:0008006" key="6">
    <source>
        <dbReference type="Google" id="ProtNLM"/>
    </source>
</evidence>
<reference evidence="4 5" key="1">
    <citation type="submission" date="2024-05" db="EMBL/GenBank/DDBJ databases">
        <title>Genome sequencing and assembly of Indian major carp, Cirrhinus mrigala (Hamilton, 1822).</title>
        <authorList>
            <person name="Mohindra V."/>
            <person name="Chowdhury L.M."/>
            <person name="Lal K."/>
            <person name="Jena J.K."/>
        </authorList>
    </citation>
    <scope>NUCLEOTIDE SEQUENCE [LARGE SCALE GENOMIC DNA]</scope>
    <source>
        <strain evidence="4">CM1030</strain>
        <tissue evidence="4">Blood</tissue>
    </source>
</reference>
<protein>
    <recommendedName>
        <fullName evidence="6">Anaphase-promoting complex subunit 1</fullName>
    </recommendedName>
</protein>
<evidence type="ECO:0000313" key="5">
    <source>
        <dbReference type="Proteomes" id="UP001529510"/>
    </source>
</evidence>